<dbReference type="InterPro" id="IPR016024">
    <property type="entry name" value="ARM-type_fold"/>
</dbReference>
<feature type="non-terminal residue" evidence="1">
    <location>
        <position position="205"/>
    </location>
</feature>
<dbReference type="Proteomes" id="UP001328107">
    <property type="component" value="Unassembled WGS sequence"/>
</dbReference>
<evidence type="ECO:0000313" key="1">
    <source>
        <dbReference type="EMBL" id="GMR36029.1"/>
    </source>
</evidence>
<gene>
    <name evidence="1" type="ORF">PMAYCL1PPCAC_06224</name>
</gene>
<feature type="non-terminal residue" evidence="1">
    <location>
        <position position="1"/>
    </location>
</feature>
<evidence type="ECO:0000313" key="2">
    <source>
        <dbReference type="Proteomes" id="UP001328107"/>
    </source>
</evidence>
<sequence>LEAGQAHLDAVLLSLLSSDPQQQMGENALSQLPSDQKANLLLKMAQSSEADEELRCSSLDRLSLLLSSVLHSWCSNQMTPFTDQMIQYALVDKNPKLRDKIDDILVLLVNHSLVLNSQVHASPALISFVQQSAAGNDLLQRSSLTLITRVPSLFGKTSDLRGIIEKCMVSEHVTIRQLALSSFFSLLSQKTIADFSQLLPIAIQV</sequence>
<accession>A0AAN4ZAC6</accession>
<protein>
    <submittedName>
        <fullName evidence="1">Uncharacterized protein</fullName>
    </submittedName>
</protein>
<dbReference type="SUPFAM" id="SSF48371">
    <property type="entry name" value="ARM repeat"/>
    <property type="match status" value="1"/>
</dbReference>
<keyword evidence="2" id="KW-1185">Reference proteome</keyword>
<dbReference type="AlphaFoldDB" id="A0AAN4ZAC6"/>
<name>A0AAN4ZAC6_9BILA</name>
<comment type="caution">
    <text evidence="1">The sequence shown here is derived from an EMBL/GenBank/DDBJ whole genome shotgun (WGS) entry which is preliminary data.</text>
</comment>
<reference evidence="2" key="1">
    <citation type="submission" date="2022-10" db="EMBL/GenBank/DDBJ databases">
        <title>Genome assembly of Pristionchus species.</title>
        <authorList>
            <person name="Yoshida K."/>
            <person name="Sommer R.J."/>
        </authorList>
    </citation>
    <scope>NUCLEOTIDE SEQUENCE [LARGE SCALE GENOMIC DNA]</scope>
    <source>
        <strain evidence="2">RS5460</strain>
    </source>
</reference>
<organism evidence="1 2">
    <name type="scientific">Pristionchus mayeri</name>
    <dbReference type="NCBI Taxonomy" id="1317129"/>
    <lineage>
        <taxon>Eukaryota</taxon>
        <taxon>Metazoa</taxon>
        <taxon>Ecdysozoa</taxon>
        <taxon>Nematoda</taxon>
        <taxon>Chromadorea</taxon>
        <taxon>Rhabditida</taxon>
        <taxon>Rhabditina</taxon>
        <taxon>Diplogasteromorpha</taxon>
        <taxon>Diplogasteroidea</taxon>
        <taxon>Neodiplogasteridae</taxon>
        <taxon>Pristionchus</taxon>
    </lineage>
</organism>
<proteinExistence type="predicted"/>
<dbReference type="EMBL" id="BTRK01000002">
    <property type="protein sequence ID" value="GMR36029.1"/>
    <property type="molecule type" value="Genomic_DNA"/>
</dbReference>